<feature type="region of interest" description="Disordered" evidence="1">
    <location>
        <begin position="50"/>
        <end position="99"/>
    </location>
</feature>
<dbReference type="STRING" id="1935.B1H20_21645"/>
<organism evidence="4 5">
    <name type="scientific">Streptomyces violaceoruber</name>
    <dbReference type="NCBI Taxonomy" id="1935"/>
    <lineage>
        <taxon>Bacteria</taxon>
        <taxon>Bacillati</taxon>
        <taxon>Actinomycetota</taxon>
        <taxon>Actinomycetes</taxon>
        <taxon>Kitasatosporales</taxon>
        <taxon>Streptomycetaceae</taxon>
        <taxon>Streptomyces</taxon>
        <taxon>Streptomyces violaceoruber group</taxon>
    </lineage>
</organism>
<evidence type="ECO:0000259" key="3">
    <source>
        <dbReference type="Pfam" id="PF26526"/>
    </source>
</evidence>
<keyword evidence="2" id="KW-0472">Membrane</keyword>
<dbReference type="InterPro" id="IPR058488">
    <property type="entry name" value="DUF8175"/>
</dbReference>
<dbReference type="Pfam" id="PF26526">
    <property type="entry name" value="DUF8175"/>
    <property type="match status" value="1"/>
</dbReference>
<evidence type="ECO:0000256" key="1">
    <source>
        <dbReference type="SAM" id="MobiDB-lite"/>
    </source>
</evidence>
<keyword evidence="2" id="KW-1133">Transmembrane helix</keyword>
<evidence type="ECO:0000313" key="5">
    <source>
        <dbReference type="Proteomes" id="UP000192445"/>
    </source>
</evidence>
<feature type="domain" description="DUF8175" evidence="3">
    <location>
        <begin position="72"/>
        <end position="242"/>
    </location>
</feature>
<evidence type="ECO:0000313" key="4">
    <source>
        <dbReference type="EMBL" id="ARF63685.1"/>
    </source>
</evidence>
<proteinExistence type="predicted"/>
<protein>
    <recommendedName>
        <fullName evidence="3">DUF8175 domain-containing protein</fullName>
    </recommendedName>
</protein>
<evidence type="ECO:0000256" key="2">
    <source>
        <dbReference type="SAM" id="Phobius"/>
    </source>
</evidence>
<gene>
    <name evidence="4" type="ORF">B1H20_21645</name>
</gene>
<sequence>MPRSKRSGSGEWEKPFWQQPGWLLSAGFFLVLALLGGFVVFAGDDEDTNAGPGAEATAAPSADPTRSTPSGKQSNGAEDPRPEGCRTDDSDQAVPPKSPADLKWKVYQADLVPVSATAGPLLYDGVVWSCFARTPLGAVLAVHSITSKMSGSEWRSVADRQVAAGPGKDAFMATRSKEADEDAAGAPGSDGTYIGFSMLTYTKDQATAMLLIRIADGKYGTATASVVWEDGDWKLRPTLKGSLTENISFVGGPEGFVLWGGKDGS</sequence>
<reference evidence="4 5" key="1">
    <citation type="submission" date="2017-03" db="EMBL/GenBank/DDBJ databases">
        <title>Complete Genome Sequence of a natural compounds producer, Streptomyces violaceus S21.</title>
        <authorList>
            <person name="Zhong C."/>
            <person name="Zhao Z."/>
            <person name="Fu J."/>
            <person name="Zong G."/>
            <person name="Qin R."/>
            <person name="Cao G."/>
        </authorList>
    </citation>
    <scope>NUCLEOTIDE SEQUENCE [LARGE SCALE GENOMIC DNA]</scope>
    <source>
        <strain evidence="4 5">S21</strain>
    </source>
</reference>
<feature type="compositionally biased region" description="Basic and acidic residues" evidence="1">
    <location>
        <begin position="78"/>
        <end position="89"/>
    </location>
</feature>
<dbReference type="AlphaFoldDB" id="A0A1V0UEK7"/>
<dbReference type="KEGG" id="svu:B1H20_21645"/>
<keyword evidence="2" id="KW-0812">Transmembrane</keyword>
<feature type="compositionally biased region" description="Polar residues" evidence="1">
    <location>
        <begin position="64"/>
        <end position="76"/>
    </location>
</feature>
<dbReference type="OrthoDB" id="4428031at2"/>
<name>A0A1V0UEK7_STRVN</name>
<dbReference type="EMBL" id="CP020570">
    <property type="protein sequence ID" value="ARF63685.1"/>
    <property type="molecule type" value="Genomic_DNA"/>
</dbReference>
<feature type="transmembrane region" description="Helical" evidence="2">
    <location>
        <begin position="21"/>
        <end position="42"/>
    </location>
</feature>
<dbReference type="Proteomes" id="UP000192445">
    <property type="component" value="Chromosome"/>
</dbReference>
<accession>A0A1V0UEK7</accession>